<dbReference type="InterPro" id="IPR050109">
    <property type="entry name" value="HTH-type_TetR-like_transc_reg"/>
</dbReference>
<reference evidence="6 7" key="1">
    <citation type="submission" date="2018-06" db="EMBL/GenBank/DDBJ databases">
        <title>Streptacidiphilus pinicola sp. nov., isolated from pine grove soil.</title>
        <authorList>
            <person name="Roh S.G."/>
            <person name="Park S."/>
            <person name="Kim M.-K."/>
            <person name="Yun B.-R."/>
            <person name="Park J."/>
            <person name="Kim M.J."/>
            <person name="Kim Y.S."/>
            <person name="Kim S.B."/>
        </authorList>
    </citation>
    <scope>NUCLEOTIDE SEQUENCE [LARGE SCALE GENOMIC DNA]</scope>
    <source>
        <strain evidence="6 7">MMS16-CNU450</strain>
    </source>
</reference>
<dbReference type="EMBL" id="QKYN01000060">
    <property type="protein sequence ID" value="RAG84723.1"/>
    <property type="molecule type" value="Genomic_DNA"/>
</dbReference>
<keyword evidence="2 4" id="KW-0238">DNA-binding</keyword>
<dbReference type="AlphaFoldDB" id="A0A2X0IME6"/>
<dbReference type="Proteomes" id="UP000248889">
    <property type="component" value="Unassembled WGS sequence"/>
</dbReference>
<dbReference type="Gene3D" id="1.10.357.10">
    <property type="entry name" value="Tetracycline Repressor, domain 2"/>
    <property type="match status" value="1"/>
</dbReference>
<dbReference type="InterPro" id="IPR023772">
    <property type="entry name" value="DNA-bd_HTH_TetR-type_CS"/>
</dbReference>
<sequence length="250" mass="26754">MEGMAVTEKECESLLAYPDPEITSDCSHSSTSPTIGRVTAETAENAETAADRPRKRQARGERRIAQLLEAAGKVFAESGYAATTTNAIAARAGVSPGSLYQYFPNKDAIAAALAEFYADSLDTLLAPFAVVDPAAVTLEEALGSSLGPLVAFHRENPACLVLFVGGHTPGHVMDLQAPLMARTHARIQALLALYAPELPPARLEWGAAVTLAAYKGVLPLVVEADEEQVPELTRELRDLLLGYFERLLRP</sequence>
<dbReference type="PANTHER" id="PTHR30055">
    <property type="entry name" value="HTH-TYPE TRANSCRIPTIONAL REGULATOR RUTR"/>
    <property type="match status" value="1"/>
</dbReference>
<gene>
    <name evidence="6" type="ORF">DN069_15485</name>
</gene>
<dbReference type="PRINTS" id="PR00455">
    <property type="entry name" value="HTHTETR"/>
</dbReference>
<dbReference type="OrthoDB" id="5242390at2"/>
<dbReference type="InterPro" id="IPR041669">
    <property type="entry name" value="TetR_C_15"/>
</dbReference>
<dbReference type="Pfam" id="PF00440">
    <property type="entry name" value="TetR_N"/>
    <property type="match status" value="1"/>
</dbReference>
<keyword evidence="7" id="KW-1185">Reference proteome</keyword>
<evidence type="ECO:0000256" key="1">
    <source>
        <dbReference type="ARBA" id="ARBA00023015"/>
    </source>
</evidence>
<dbReference type="InterPro" id="IPR001647">
    <property type="entry name" value="HTH_TetR"/>
</dbReference>
<evidence type="ECO:0000313" key="6">
    <source>
        <dbReference type="EMBL" id="RAG84723.1"/>
    </source>
</evidence>
<evidence type="ECO:0000259" key="5">
    <source>
        <dbReference type="PROSITE" id="PS50977"/>
    </source>
</evidence>
<dbReference type="PROSITE" id="PS01081">
    <property type="entry name" value="HTH_TETR_1"/>
    <property type="match status" value="1"/>
</dbReference>
<keyword evidence="3" id="KW-0804">Transcription</keyword>
<dbReference type="GO" id="GO:0000976">
    <property type="term" value="F:transcription cis-regulatory region binding"/>
    <property type="evidence" value="ECO:0007669"/>
    <property type="project" value="TreeGrafter"/>
</dbReference>
<accession>A0A2X0IME6</accession>
<dbReference type="InterPro" id="IPR009057">
    <property type="entry name" value="Homeodomain-like_sf"/>
</dbReference>
<organism evidence="6 7">
    <name type="scientific">Streptacidiphilus pinicola</name>
    <dbReference type="NCBI Taxonomy" id="2219663"/>
    <lineage>
        <taxon>Bacteria</taxon>
        <taxon>Bacillati</taxon>
        <taxon>Actinomycetota</taxon>
        <taxon>Actinomycetes</taxon>
        <taxon>Kitasatosporales</taxon>
        <taxon>Streptomycetaceae</taxon>
        <taxon>Streptacidiphilus</taxon>
    </lineage>
</organism>
<evidence type="ECO:0000256" key="3">
    <source>
        <dbReference type="ARBA" id="ARBA00023163"/>
    </source>
</evidence>
<proteinExistence type="predicted"/>
<keyword evidence="1" id="KW-0805">Transcription regulation</keyword>
<evidence type="ECO:0000256" key="4">
    <source>
        <dbReference type="PROSITE-ProRule" id="PRU00335"/>
    </source>
</evidence>
<dbReference type="Pfam" id="PF17918">
    <property type="entry name" value="TetR_C_15"/>
    <property type="match status" value="1"/>
</dbReference>
<feature type="domain" description="HTH tetR-type" evidence="5">
    <location>
        <begin position="61"/>
        <end position="121"/>
    </location>
</feature>
<name>A0A2X0IME6_9ACTN</name>
<dbReference type="PANTHER" id="PTHR30055:SF234">
    <property type="entry name" value="HTH-TYPE TRANSCRIPTIONAL REGULATOR BETI"/>
    <property type="match status" value="1"/>
</dbReference>
<dbReference type="GO" id="GO:0003700">
    <property type="term" value="F:DNA-binding transcription factor activity"/>
    <property type="evidence" value="ECO:0007669"/>
    <property type="project" value="TreeGrafter"/>
</dbReference>
<comment type="caution">
    <text evidence="6">The sequence shown here is derived from an EMBL/GenBank/DDBJ whole genome shotgun (WGS) entry which is preliminary data.</text>
</comment>
<dbReference type="PROSITE" id="PS50977">
    <property type="entry name" value="HTH_TETR_2"/>
    <property type="match status" value="1"/>
</dbReference>
<evidence type="ECO:0000313" key="7">
    <source>
        <dbReference type="Proteomes" id="UP000248889"/>
    </source>
</evidence>
<dbReference type="SUPFAM" id="SSF46689">
    <property type="entry name" value="Homeodomain-like"/>
    <property type="match status" value="1"/>
</dbReference>
<evidence type="ECO:0000256" key="2">
    <source>
        <dbReference type="ARBA" id="ARBA00023125"/>
    </source>
</evidence>
<feature type="DNA-binding region" description="H-T-H motif" evidence="4">
    <location>
        <begin position="84"/>
        <end position="103"/>
    </location>
</feature>
<protein>
    <submittedName>
        <fullName evidence="6">TetR/AcrR family transcriptional regulator</fullName>
    </submittedName>
</protein>